<keyword evidence="2" id="KW-1003">Cell membrane</keyword>
<evidence type="ECO:0000256" key="13">
    <source>
        <dbReference type="PROSITE-ProRule" id="PRU00043"/>
    </source>
</evidence>
<feature type="domain" description="Cadherin" evidence="14">
    <location>
        <begin position="1042"/>
        <end position="1137"/>
    </location>
</feature>
<comment type="subcellular location">
    <subcellularLocation>
        <location evidence="1">Cell membrane</location>
        <topology evidence="1">Single-pass type I membrane protein</topology>
    </subcellularLocation>
</comment>
<evidence type="ECO:0000313" key="15">
    <source>
        <dbReference type="EMBL" id="PBC33406.1"/>
    </source>
</evidence>
<feature type="domain" description="Cadherin" evidence="14">
    <location>
        <begin position="1562"/>
        <end position="1672"/>
    </location>
</feature>
<feature type="domain" description="Cadherin" evidence="14">
    <location>
        <begin position="266"/>
        <end position="379"/>
    </location>
</feature>
<keyword evidence="9" id="KW-1133">Transmembrane helix</keyword>
<dbReference type="FunFam" id="2.60.40.60:FF:000104">
    <property type="entry name" value="cadherin-23 isoform X1"/>
    <property type="match status" value="1"/>
</dbReference>
<dbReference type="FunFam" id="2.60.40.60:FF:000143">
    <property type="entry name" value="FAT atypical cadherin 4"/>
    <property type="match status" value="1"/>
</dbReference>
<feature type="domain" description="Cadherin" evidence="14">
    <location>
        <begin position="1457"/>
        <end position="1561"/>
    </location>
</feature>
<keyword evidence="5" id="KW-0732">Signal</keyword>
<dbReference type="GO" id="GO:0007156">
    <property type="term" value="P:homophilic cell adhesion via plasma membrane adhesion molecules"/>
    <property type="evidence" value="ECO:0007669"/>
    <property type="project" value="InterPro"/>
</dbReference>
<dbReference type="GO" id="GO:0048589">
    <property type="term" value="P:developmental growth"/>
    <property type="evidence" value="ECO:0007669"/>
    <property type="project" value="UniProtKB-ARBA"/>
</dbReference>
<evidence type="ECO:0000256" key="8">
    <source>
        <dbReference type="ARBA" id="ARBA00022889"/>
    </source>
</evidence>
<evidence type="ECO:0000256" key="1">
    <source>
        <dbReference type="ARBA" id="ARBA00004251"/>
    </source>
</evidence>
<dbReference type="Gene3D" id="2.60.40.60">
    <property type="entry name" value="Cadherins"/>
    <property type="match status" value="16"/>
</dbReference>
<feature type="domain" description="Cadherin" evidence="14">
    <location>
        <begin position="1694"/>
        <end position="1789"/>
    </location>
</feature>
<feature type="domain" description="Cadherin" evidence="14">
    <location>
        <begin position="501"/>
        <end position="607"/>
    </location>
</feature>
<keyword evidence="11" id="KW-1015">Disulfide bond</keyword>
<dbReference type="InterPro" id="IPR015919">
    <property type="entry name" value="Cadherin-like_sf"/>
</dbReference>
<dbReference type="PANTHER" id="PTHR24026">
    <property type="entry name" value="FAT ATYPICAL CADHERIN-RELATED"/>
    <property type="match status" value="1"/>
</dbReference>
<reference evidence="15 16" key="1">
    <citation type="submission" date="2014-07" db="EMBL/GenBank/DDBJ databases">
        <title>Genomic and transcriptomic analysis on Apis cerana provide comprehensive insights into honey bee biology.</title>
        <authorList>
            <person name="Diao Q."/>
            <person name="Sun L."/>
            <person name="Zheng H."/>
            <person name="Zheng H."/>
            <person name="Xu S."/>
            <person name="Wang S."/>
            <person name="Zeng Z."/>
            <person name="Hu F."/>
            <person name="Su S."/>
            <person name="Wu J."/>
        </authorList>
    </citation>
    <scope>NUCLEOTIDE SEQUENCE [LARGE SCALE GENOMIC DNA]</scope>
    <source>
        <tissue evidence="15">Pupae without intestine</tissue>
    </source>
</reference>
<evidence type="ECO:0000256" key="3">
    <source>
        <dbReference type="ARBA" id="ARBA00022536"/>
    </source>
</evidence>
<feature type="domain" description="Cadherin" evidence="14">
    <location>
        <begin position="713"/>
        <end position="820"/>
    </location>
</feature>
<feature type="domain" description="Cadherin" evidence="14">
    <location>
        <begin position="1791"/>
        <end position="1904"/>
    </location>
</feature>
<dbReference type="Pfam" id="PF25374">
    <property type="entry name" value="Cadherin_FAT4_N"/>
    <property type="match status" value="1"/>
</dbReference>
<dbReference type="FunFam" id="2.60.40.60:FF:000039">
    <property type="entry name" value="FAT atypical cadherin 3"/>
    <property type="match status" value="1"/>
</dbReference>
<dbReference type="InterPro" id="IPR002126">
    <property type="entry name" value="Cadherin-like_dom"/>
</dbReference>
<dbReference type="FunFam" id="2.60.40.60:FF:000081">
    <property type="entry name" value="protocadherin Fat 4"/>
    <property type="match status" value="1"/>
</dbReference>
<keyword evidence="16" id="KW-1185">Reference proteome</keyword>
<dbReference type="EMBL" id="KZ288203">
    <property type="protein sequence ID" value="PBC33406.1"/>
    <property type="molecule type" value="Genomic_DNA"/>
</dbReference>
<dbReference type="FunFam" id="2.60.40.60:FF:000321">
    <property type="entry name" value="Cadherin-related tumor suppressor"/>
    <property type="match status" value="1"/>
</dbReference>
<feature type="domain" description="Cadherin" evidence="14">
    <location>
        <begin position="925"/>
        <end position="1031"/>
    </location>
</feature>
<keyword evidence="7 13" id="KW-0106">Calcium</keyword>
<dbReference type="GO" id="GO:0005509">
    <property type="term" value="F:calcium ion binding"/>
    <property type="evidence" value="ECO:0007669"/>
    <property type="project" value="UniProtKB-UniRule"/>
</dbReference>
<dbReference type="Pfam" id="PF00028">
    <property type="entry name" value="Cadherin"/>
    <property type="match status" value="15"/>
</dbReference>
<evidence type="ECO:0000256" key="5">
    <source>
        <dbReference type="ARBA" id="ARBA00022729"/>
    </source>
</evidence>
<dbReference type="FunFam" id="2.60.40.60:FF:000340">
    <property type="entry name" value="Protocadherin Fat 4"/>
    <property type="match status" value="1"/>
</dbReference>
<dbReference type="SMART" id="SM00112">
    <property type="entry name" value="CA"/>
    <property type="match status" value="16"/>
</dbReference>
<feature type="domain" description="Cadherin" evidence="14">
    <location>
        <begin position="608"/>
        <end position="712"/>
    </location>
</feature>
<keyword evidence="10" id="KW-0472">Membrane</keyword>
<dbReference type="PROSITE" id="PS00232">
    <property type="entry name" value="CADHERIN_1"/>
    <property type="match status" value="8"/>
</dbReference>
<feature type="domain" description="Cadherin" evidence="14">
    <location>
        <begin position="1242"/>
        <end position="1350"/>
    </location>
</feature>
<dbReference type="STRING" id="94128.A0A2A3EQA1"/>
<dbReference type="GO" id="GO:0009887">
    <property type="term" value="P:animal organ morphogenesis"/>
    <property type="evidence" value="ECO:0007669"/>
    <property type="project" value="UniProtKB-ARBA"/>
</dbReference>
<dbReference type="GO" id="GO:0005886">
    <property type="term" value="C:plasma membrane"/>
    <property type="evidence" value="ECO:0007669"/>
    <property type="project" value="UniProtKB-SubCell"/>
</dbReference>
<dbReference type="FunFam" id="2.60.40.60:FF:000134">
    <property type="entry name" value="protocadherin Fat 4"/>
    <property type="match status" value="1"/>
</dbReference>
<evidence type="ECO:0000256" key="4">
    <source>
        <dbReference type="ARBA" id="ARBA00022692"/>
    </source>
</evidence>
<dbReference type="FunFam" id="2.60.40.60:FF:000024">
    <property type="entry name" value="FAT atypical cadherin 3"/>
    <property type="match status" value="1"/>
</dbReference>
<dbReference type="GO" id="GO:0007399">
    <property type="term" value="P:nervous system development"/>
    <property type="evidence" value="ECO:0007669"/>
    <property type="project" value="UniProtKB-ARBA"/>
</dbReference>
<proteinExistence type="predicted"/>
<keyword evidence="4" id="KW-0812">Transmembrane</keyword>
<dbReference type="SUPFAM" id="SSF49313">
    <property type="entry name" value="Cadherin-like"/>
    <property type="match status" value="16"/>
</dbReference>
<accession>A0A2A3EQA1</accession>
<dbReference type="PROSITE" id="PS50268">
    <property type="entry name" value="CADHERIN_2"/>
    <property type="match status" value="16"/>
</dbReference>
<feature type="domain" description="Cadherin" evidence="14">
    <location>
        <begin position="821"/>
        <end position="923"/>
    </location>
</feature>
<dbReference type="OrthoDB" id="6252479at2759"/>
<evidence type="ECO:0000256" key="2">
    <source>
        <dbReference type="ARBA" id="ARBA00022475"/>
    </source>
</evidence>
<dbReference type="FunFam" id="2.60.40.60:FF:000033">
    <property type="entry name" value="FAT atypical cadherin 1"/>
    <property type="match status" value="2"/>
</dbReference>
<feature type="domain" description="Cadherin" evidence="14">
    <location>
        <begin position="380"/>
        <end position="495"/>
    </location>
</feature>
<dbReference type="FunFam" id="2.60.40.60:FF:000007">
    <property type="entry name" value="Protocadherin alpha 2"/>
    <property type="match status" value="1"/>
</dbReference>
<evidence type="ECO:0000313" key="16">
    <source>
        <dbReference type="Proteomes" id="UP000242457"/>
    </source>
</evidence>
<dbReference type="GO" id="GO:0008104">
    <property type="term" value="P:intracellular protein localization"/>
    <property type="evidence" value="ECO:0007669"/>
    <property type="project" value="UniProtKB-ARBA"/>
</dbReference>
<dbReference type="PANTHER" id="PTHR24026:SF137">
    <property type="entry name" value="CADHERIN-RELATED TUMOR SUPPRESSOR"/>
    <property type="match status" value="1"/>
</dbReference>
<evidence type="ECO:0000256" key="6">
    <source>
        <dbReference type="ARBA" id="ARBA00022737"/>
    </source>
</evidence>
<dbReference type="FunFam" id="2.60.40.60:FF:000020">
    <property type="entry name" value="Dachsous cadherin-related 1b"/>
    <property type="match status" value="1"/>
</dbReference>
<organism evidence="15 16">
    <name type="scientific">Apis cerana cerana</name>
    <name type="common">Oriental honeybee</name>
    <dbReference type="NCBI Taxonomy" id="94128"/>
    <lineage>
        <taxon>Eukaryota</taxon>
        <taxon>Metazoa</taxon>
        <taxon>Ecdysozoa</taxon>
        <taxon>Arthropoda</taxon>
        <taxon>Hexapoda</taxon>
        <taxon>Insecta</taxon>
        <taxon>Pterygota</taxon>
        <taxon>Neoptera</taxon>
        <taxon>Endopterygota</taxon>
        <taxon>Hymenoptera</taxon>
        <taxon>Apocrita</taxon>
        <taxon>Aculeata</taxon>
        <taxon>Apoidea</taxon>
        <taxon>Anthophila</taxon>
        <taxon>Apidae</taxon>
        <taxon>Apis</taxon>
    </lineage>
</organism>
<dbReference type="GO" id="GO:0001736">
    <property type="term" value="P:establishment of planar polarity"/>
    <property type="evidence" value="ECO:0007669"/>
    <property type="project" value="UniProtKB-ARBA"/>
</dbReference>
<feature type="domain" description="Cadherin" evidence="14">
    <location>
        <begin position="1351"/>
        <end position="1456"/>
    </location>
</feature>
<dbReference type="PRINTS" id="PR00205">
    <property type="entry name" value="CADHERIN"/>
</dbReference>
<evidence type="ECO:0000256" key="12">
    <source>
        <dbReference type="ARBA" id="ARBA00023180"/>
    </source>
</evidence>
<evidence type="ECO:0000256" key="9">
    <source>
        <dbReference type="ARBA" id="ARBA00022989"/>
    </source>
</evidence>
<feature type="domain" description="Cadherin" evidence="14">
    <location>
        <begin position="200"/>
        <end position="265"/>
    </location>
</feature>
<name>A0A2A3EQA1_APICC</name>
<evidence type="ECO:0000256" key="10">
    <source>
        <dbReference type="ARBA" id="ARBA00023136"/>
    </source>
</evidence>
<evidence type="ECO:0000256" key="11">
    <source>
        <dbReference type="ARBA" id="ARBA00023157"/>
    </source>
</evidence>
<dbReference type="GO" id="GO:0030154">
    <property type="term" value="P:cell differentiation"/>
    <property type="evidence" value="ECO:0007669"/>
    <property type="project" value="UniProtKB-ARBA"/>
</dbReference>
<protein>
    <submittedName>
        <fullName evidence="15">Cadherin-related tumor suppressor</fullName>
    </submittedName>
</protein>
<evidence type="ECO:0000259" key="14">
    <source>
        <dbReference type="PROSITE" id="PS50268"/>
    </source>
</evidence>
<keyword evidence="12" id="KW-0325">Glycoprotein</keyword>
<keyword evidence="3" id="KW-0245">EGF-like domain</keyword>
<gene>
    <name evidence="15" type="ORF">APICC_07061</name>
</gene>
<sequence length="1907" mass="209972">MKKEKISKRIKKEVAVDAYAVSCEEEKLIERRAASTEFCEARLCGSVPPLSARVHLTFCGNEQKGSNKKENAHTFEASLIRFRVESPNLAKEGGVFEGTEEEMIIRGSMVLALVLGLLSVDQNGGQPNELEKHASEYFSRKPPQRVTRLVPRRSPMLPQDSGAMGLAMQSRAVDTRVQLEVREGEPKGTLVGLIPVKPGFTYRFNEPPQEFVLDPETGKIKTAKVLDREALSSDRFDLVVLSSQPTYPIEVRILVLDINDNDPEFPESSIAVSFSESAVVGTKLLLDAATDKDTLENGVVDDYFIVDGNTDGKFRLEVTGNPTGETTYLHLETTGKLDREQVEFYSLNVCARDRGQPPRLGYLLVNVTVLDVNDNPPIFQQSDYVVALNESAPIGTKVLTVHATDKDSEDNSKLTYYLPDTETQFTIDPDTGTVTTIEPLDCPQQSCTGAARLGDGCLKSCVITVFARDHGSPRQDGRTYVTVNLLDANDHDPEIKFSYFPITPGYATVDENAVKDSIVAAITVIDNDEGSNGETSVEIRAGNELGHFRLQTAATFDVVRVNGGLDREEIPKYNLTVVATDKGTPPRSATAYLVIHVNDVNDHEPVFQQSEYSAVLSELSPIGSFVASISATDADSGLNARIYYELDSGNEQGWFAIDQDTGLVTTVATLDREVQGSIELHVSARDGGPSPKYASTHLKVTILDENDEAPRFSQNQVQVTLSENTPPQSLVATLTAVDNDQGTNGSVAYSFHSSVPRDYPKTFALDGLTGQLTTKVHLDRETIGEYRILVIARDQGTPPQSSTATVMLTLKDVNDNSPVFYPWRYLMAVPEDAPPGTSVGKVMATDADARENAQVRYSLESGGEGLFAVDERTGEITLQGSLRAAHKTLYELNISAKDTGDRFAVRNALVEIIREEDLEHLEFDTYNGYEFRIAEDRGECGTVANMFARDVGTVQVTQYGNSKISYAIVYGDQKGNFKIDESTGTITTSGCLDREQVAYYSLQLSARAGLAYGQTSVNITVVDVNDNPPRFPKGEIGDEVFLKENAAVGQEVCLARARDRDASVNARIVYSLTHNPGEQFRVAENSGIIYLDKPIRAAPGTVLHLEVTATDSGNPPLSAQHQVRVTIEDVNDHTPVFKLTSYETSLPESTPVNDRFFSLTATDADLGANGRVLYSVTDGNTENRFGIFPDGQLYVKNVLDREEQDYYALEVTATDQGSPSRSSVVPVVVHIIDENDNAPEFTNSSFVLHLRENEPPDTFVGKLLATDRDVGRNADLVFSLPASQQDFTVDPRNGFIKSLRVFDRELLVTNTGSSYVTLEATVTDNGVNRLRDRVKVVIYITDVNDNIPQFQRLPYRVQVNEGAAIGTQLLRVYTTDADEGLNGDVFYSLEDGNQYGRFAIDEATGQISLTKELDRETMDSYVLTVVAHDAGLETRLSSSTTVYIEVLDENDNVPLFVDDKSRISVLETTPTNTELLRFEATDNDLGPNSELAFAISAGNRRDTFYIDPLTGTLYLRKPLDYEELEKYTLNVTCSDGGHPRLSSVTTLIVEVIDANDNPPVFPNTAIARQIREGILVHTPIVTITAEDPDSNENGIVTYSIASQDPEDQVRRFGINPSTGVIHTLLPIDREEVDTYKLVVVATDSAQPSSARLSAEKLVIVIVEDINDNAPIFVSMSAVVLPLKGNYQYQKEIMVTRLVARDLDSSTNGLVTYELLRSSVNYSDMFRIHRNTGHLTIRLPRSLKNNLERVSKYQVGIRATDEAVQAERRSTEIYLTLIVPGEDGDDQPIWEHRGQIEGSVYENEPIGTSILKVSARSRRSNIDLEYYVTNVTAGSGGPQVDRLFDVDTKTGILSTAAALDRETGIQWYEVELYAIGVGGTRPSTTSTKKEMKLDEQGLSERLPFNMLQ</sequence>
<dbReference type="GO" id="GO:0007163">
    <property type="term" value="P:establishment or maintenance of cell polarity"/>
    <property type="evidence" value="ECO:0007669"/>
    <property type="project" value="UniProtKB-ARBA"/>
</dbReference>
<feature type="domain" description="Cadherin" evidence="14">
    <location>
        <begin position="1138"/>
        <end position="1241"/>
    </location>
</feature>
<keyword evidence="8" id="KW-0130">Cell adhesion</keyword>
<keyword evidence="6" id="KW-0677">Repeat</keyword>
<dbReference type="CDD" id="cd11304">
    <property type="entry name" value="Cadherin_repeat"/>
    <property type="match status" value="16"/>
</dbReference>
<evidence type="ECO:0000256" key="7">
    <source>
        <dbReference type="ARBA" id="ARBA00022837"/>
    </source>
</evidence>
<dbReference type="FunFam" id="2.60.40.60:FF:000005">
    <property type="entry name" value="Protocadherin 9"/>
    <property type="match status" value="1"/>
</dbReference>
<dbReference type="InterPro" id="IPR020894">
    <property type="entry name" value="Cadherin_CS"/>
</dbReference>
<dbReference type="Proteomes" id="UP000242457">
    <property type="component" value="Unassembled WGS sequence"/>
</dbReference>